<accession>R9GUI7</accession>
<evidence type="ECO:0000313" key="1">
    <source>
        <dbReference type="EMBL" id="EOR95396.1"/>
    </source>
</evidence>
<protein>
    <submittedName>
        <fullName evidence="1">Uncharacterized protein</fullName>
    </submittedName>
</protein>
<comment type="caution">
    <text evidence="1">The sequence shown here is derived from an EMBL/GenBank/DDBJ whole genome shotgun (WGS) entry which is preliminary data.</text>
</comment>
<proteinExistence type="predicted"/>
<dbReference type="Proteomes" id="UP000014174">
    <property type="component" value="Unassembled WGS sequence"/>
</dbReference>
<reference evidence="1 2" key="1">
    <citation type="journal article" date="2013" name="Genome Announc.">
        <title>Draft Genome Sequence of Arcticibacter svalbardensis Strain MN12-7T, a Member of the Family Sphingobacteriaceae Isolated from an Arctic Soil Sample.</title>
        <authorList>
            <person name="Shivaji S."/>
            <person name="Ara S."/>
            <person name="Prasad S."/>
            <person name="Manasa B.P."/>
            <person name="Begum Z."/>
            <person name="Singh A."/>
            <person name="Kumar Pinnaka A."/>
        </authorList>
    </citation>
    <scope>NUCLEOTIDE SEQUENCE [LARGE SCALE GENOMIC DNA]</scope>
    <source>
        <strain evidence="1 2">MN12-7</strain>
    </source>
</reference>
<dbReference type="AlphaFoldDB" id="R9GUI7"/>
<gene>
    <name evidence="1" type="ORF">ADIARSV_1397</name>
</gene>
<keyword evidence="2" id="KW-1185">Reference proteome</keyword>
<dbReference type="EMBL" id="AQPN01000051">
    <property type="protein sequence ID" value="EOR95396.1"/>
    <property type="molecule type" value="Genomic_DNA"/>
</dbReference>
<name>R9GUI7_9SPHI</name>
<evidence type="ECO:0000313" key="2">
    <source>
        <dbReference type="Proteomes" id="UP000014174"/>
    </source>
</evidence>
<organism evidence="1 2">
    <name type="scientific">Arcticibacter svalbardensis MN12-7</name>
    <dbReference type="NCBI Taxonomy" id="1150600"/>
    <lineage>
        <taxon>Bacteria</taxon>
        <taxon>Pseudomonadati</taxon>
        <taxon>Bacteroidota</taxon>
        <taxon>Sphingobacteriia</taxon>
        <taxon>Sphingobacteriales</taxon>
        <taxon>Sphingobacteriaceae</taxon>
        <taxon>Arcticibacter</taxon>
    </lineage>
</organism>
<dbReference type="STRING" id="1150600.ADIARSV_1397"/>
<sequence length="40" mass="4990">MYNELNLQTDDLEAEYIHYQICIHAHEYTFYFLYHESFAI</sequence>